<protein>
    <recommendedName>
        <fullName evidence="3">Serine/threonine protein kinase</fullName>
    </recommendedName>
</protein>
<proteinExistence type="predicted"/>
<keyword evidence="1" id="KW-0732">Signal</keyword>
<evidence type="ECO:0008006" key="3">
    <source>
        <dbReference type="Google" id="ProtNLM"/>
    </source>
</evidence>
<name>A0A653EMS3_9MYCO</name>
<gene>
    <name evidence="2" type="ORF">BIN_B_02406</name>
</gene>
<feature type="chain" id="PRO_5024971113" description="Serine/threonine protein kinase" evidence="1">
    <location>
        <begin position="31"/>
        <end position="173"/>
    </location>
</feature>
<dbReference type="RefSeq" id="WP_204804391.1">
    <property type="nucleotide sequence ID" value="NZ_CAJMWM010000001.1"/>
</dbReference>
<dbReference type="EMBL" id="LR589083">
    <property type="protein sequence ID" value="VTO98160.1"/>
    <property type="molecule type" value="Genomic_DNA"/>
</dbReference>
<evidence type="ECO:0000313" key="2">
    <source>
        <dbReference type="EMBL" id="VTO98160.1"/>
    </source>
</evidence>
<feature type="signal peptide" evidence="1">
    <location>
        <begin position="1"/>
        <end position="30"/>
    </location>
</feature>
<reference evidence="2" key="1">
    <citation type="submission" date="2019-05" db="EMBL/GenBank/DDBJ databases">
        <authorList>
            <person name="Naeem R."/>
            <person name="Antony C."/>
            <person name="Guan Q."/>
        </authorList>
    </citation>
    <scope>NUCLEOTIDE SEQUENCE</scope>
    <source>
        <strain evidence="2">2</strain>
    </source>
</reference>
<organism evidence="2">
    <name type="scientific">Mycobacterium riyadhense</name>
    <dbReference type="NCBI Taxonomy" id="486698"/>
    <lineage>
        <taxon>Bacteria</taxon>
        <taxon>Bacillati</taxon>
        <taxon>Actinomycetota</taxon>
        <taxon>Actinomycetes</taxon>
        <taxon>Mycobacteriales</taxon>
        <taxon>Mycobacteriaceae</taxon>
        <taxon>Mycobacterium</taxon>
    </lineage>
</organism>
<accession>A0A653EMS3</accession>
<dbReference type="AlphaFoldDB" id="A0A653EMS3"/>
<sequence length="173" mass="17640">MSHLTNALRAATATALLSSFACLGTATAIADPTGNSSDVNALAASLSKGYGLSNCTAQSISAGELAALSCGQSPDSAGPVQAKYILFANADDMNGSFKASIKDETLTACGDSGQSPTTWRQGSAGSTAGQVACGTYQGAAEIIWTTDAKNILSYIRASNTDVPALYQWWRTNG</sequence>
<evidence type="ECO:0000256" key="1">
    <source>
        <dbReference type="SAM" id="SignalP"/>
    </source>
</evidence>